<keyword evidence="2" id="KW-1185">Reference proteome</keyword>
<accession>A0A0A8K890</accession>
<sequence length="94" mass="10527">MRMMMRFSIPVERGNEAFEDGTLGQVIQTVITETKAEAAYFMLEGGERTGYIFFDLEDVALLPKWNEIMFAALDAAIDVVPALTFDDLKRGLSS</sequence>
<gene>
    <name evidence="1" type="ORF">GL4_3323</name>
</gene>
<organism evidence="1 2">
    <name type="scientific">Methyloceanibacter caenitepidi</name>
    <dbReference type="NCBI Taxonomy" id="1384459"/>
    <lineage>
        <taxon>Bacteria</taxon>
        <taxon>Pseudomonadati</taxon>
        <taxon>Pseudomonadota</taxon>
        <taxon>Alphaproteobacteria</taxon>
        <taxon>Hyphomicrobiales</taxon>
        <taxon>Hyphomicrobiaceae</taxon>
        <taxon>Methyloceanibacter</taxon>
    </lineage>
</organism>
<dbReference type="EMBL" id="AP014648">
    <property type="protein sequence ID" value="BAQ18747.1"/>
    <property type="molecule type" value="Genomic_DNA"/>
</dbReference>
<dbReference type="RefSeq" id="WP_045369014.1">
    <property type="nucleotide sequence ID" value="NZ_AP014648.1"/>
</dbReference>
<dbReference type="Proteomes" id="UP000031643">
    <property type="component" value="Chromosome"/>
</dbReference>
<evidence type="ECO:0008006" key="3">
    <source>
        <dbReference type="Google" id="ProtNLM"/>
    </source>
</evidence>
<evidence type="ECO:0000313" key="1">
    <source>
        <dbReference type="EMBL" id="BAQ18747.1"/>
    </source>
</evidence>
<protein>
    <recommendedName>
        <fullName evidence="3">DUF3303 domain-containing protein</fullName>
    </recommendedName>
</protein>
<dbReference type="OrthoDB" id="120749at2"/>
<evidence type="ECO:0000313" key="2">
    <source>
        <dbReference type="Proteomes" id="UP000031643"/>
    </source>
</evidence>
<dbReference type="HOGENOM" id="CLU_157324_0_0_5"/>
<proteinExistence type="predicted"/>
<name>A0A0A8K890_9HYPH</name>
<dbReference type="KEGG" id="mcg:GL4_3323"/>
<reference evidence="1 2" key="1">
    <citation type="submission" date="2014-09" db="EMBL/GenBank/DDBJ databases">
        <title>Genome sequencing of Methyloceanibacter caenitepidi Gela4.</title>
        <authorList>
            <person name="Takeuchi M."/>
            <person name="Susumu S."/>
            <person name="Kamagata Y."/>
            <person name="Oshima K."/>
            <person name="Hattori M."/>
            <person name="Iwasaki W."/>
        </authorList>
    </citation>
    <scope>NUCLEOTIDE SEQUENCE [LARGE SCALE GENOMIC DNA]</scope>
    <source>
        <strain evidence="1 2">Gela4</strain>
    </source>
</reference>
<dbReference type="AlphaFoldDB" id="A0A0A8K890"/>